<evidence type="ECO:0000313" key="2">
    <source>
        <dbReference type="EMBL" id="VFJ57968.1"/>
    </source>
</evidence>
<reference evidence="1" key="1">
    <citation type="submission" date="2019-02" db="EMBL/GenBank/DDBJ databases">
        <authorList>
            <person name="Gruber-Vodicka R. H."/>
            <person name="Seah K. B. B."/>
        </authorList>
    </citation>
    <scope>NUCLEOTIDE SEQUENCE</scope>
    <source>
        <strain evidence="1">BECK_DK161</strain>
        <strain evidence="2">BECK_DK47</strain>
    </source>
</reference>
<dbReference type="AlphaFoldDB" id="A0A450S3M2"/>
<organism evidence="1">
    <name type="scientific">Candidatus Kentrum sp. DK</name>
    <dbReference type="NCBI Taxonomy" id="2126562"/>
    <lineage>
        <taxon>Bacteria</taxon>
        <taxon>Pseudomonadati</taxon>
        <taxon>Pseudomonadota</taxon>
        <taxon>Gammaproteobacteria</taxon>
        <taxon>Candidatus Kentrum</taxon>
    </lineage>
</organism>
<protein>
    <submittedName>
        <fullName evidence="1">Uncharacterized protein</fullName>
    </submittedName>
</protein>
<evidence type="ECO:0000313" key="1">
    <source>
        <dbReference type="EMBL" id="VFJ46232.1"/>
    </source>
</evidence>
<name>A0A450S3M2_9GAMM</name>
<sequence>MLVSKQTSMYIIESNRSTTERIHDLTGIQKMNMNIASEAARKMAALPYEQQEKTLEFMKGLTLSGKSGVLGEKLLKYAGFIPSDDLKAMSQAIESDCGKTEANEW</sequence>
<gene>
    <name evidence="2" type="ORF">BECKDK2373B_GA0170837_106911</name>
    <name evidence="1" type="ORF">BECKDK2373C_GA0170839_101456</name>
</gene>
<dbReference type="EMBL" id="CAADEY010000014">
    <property type="protein sequence ID" value="VFJ46232.1"/>
    <property type="molecule type" value="Genomic_DNA"/>
</dbReference>
<dbReference type="EMBL" id="CAADEX010000069">
    <property type="protein sequence ID" value="VFJ57968.1"/>
    <property type="molecule type" value="Genomic_DNA"/>
</dbReference>
<accession>A0A450S3M2</accession>
<proteinExistence type="predicted"/>